<accession>A0A399R9N2</accession>
<protein>
    <recommendedName>
        <fullName evidence="9">PpiC domain-containing protein</fullName>
    </recommendedName>
</protein>
<keyword evidence="3" id="KW-0812">Transmembrane</keyword>
<keyword evidence="8" id="KW-0175">Coiled coil</keyword>
<evidence type="ECO:0000256" key="2">
    <source>
        <dbReference type="ARBA" id="ARBA00022475"/>
    </source>
</evidence>
<dbReference type="GO" id="GO:0005886">
    <property type="term" value="C:plasma membrane"/>
    <property type="evidence" value="ECO:0007669"/>
    <property type="project" value="UniProtKB-SubCell"/>
</dbReference>
<evidence type="ECO:0000259" key="9">
    <source>
        <dbReference type="Pfam" id="PF13145"/>
    </source>
</evidence>
<keyword evidence="6" id="KW-0143">Chaperone</keyword>
<comment type="subcellular location">
    <subcellularLocation>
        <location evidence="1">Cell membrane</location>
        <topology evidence="1">Single-pass type II membrane protein</topology>
    </subcellularLocation>
</comment>
<evidence type="ECO:0000256" key="8">
    <source>
        <dbReference type="SAM" id="Coils"/>
    </source>
</evidence>
<keyword evidence="11" id="KW-1185">Reference proteome</keyword>
<dbReference type="InterPro" id="IPR052029">
    <property type="entry name" value="PpiD_chaperone"/>
</dbReference>
<keyword evidence="4" id="KW-1133">Transmembrane helix</keyword>
<feature type="coiled-coil region" evidence="8">
    <location>
        <begin position="473"/>
        <end position="517"/>
    </location>
</feature>
<dbReference type="AlphaFoldDB" id="A0A399R9N2"/>
<evidence type="ECO:0000256" key="4">
    <source>
        <dbReference type="ARBA" id="ARBA00022989"/>
    </source>
</evidence>
<dbReference type="SUPFAM" id="SSF109998">
    <property type="entry name" value="Triger factor/SurA peptide-binding domain-like"/>
    <property type="match status" value="1"/>
</dbReference>
<dbReference type="PANTHER" id="PTHR47529:SF1">
    <property type="entry name" value="PERIPLASMIC CHAPERONE PPID"/>
    <property type="match status" value="1"/>
</dbReference>
<organism evidence="10 11">
    <name type="scientific">Henriciella mobilis</name>
    <dbReference type="NCBI Taxonomy" id="2305467"/>
    <lineage>
        <taxon>Bacteria</taxon>
        <taxon>Pseudomonadati</taxon>
        <taxon>Pseudomonadota</taxon>
        <taxon>Alphaproteobacteria</taxon>
        <taxon>Hyphomonadales</taxon>
        <taxon>Hyphomonadaceae</taxon>
        <taxon>Henriciella</taxon>
    </lineage>
</organism>
<evidence type="ECO:0000256" key="6">
    <source>
        <dbReference type="ARBA" id="ARBA00023186"/>
    </source>
</evidence>
<comment type="similarity">
    <text evidence="7">Belongs to the PpiD chaperone family.</text>
</comment>
<comment type="caution">
    <text evidence="10">The sequence shown here is derived from an EMBL/GenBank/DDBJ whole genome shotgun (WGS) entry which is preliminary data.</text>
</comment>
<dbReference type="Pfam" id="PF13624">
    <property type="entry name" value="SurA_N_3"/>
    <property type="match status" value="1"/>
</dbReference>
<dbReference type="OrthoDB" id="9768393at2"/>
<dbReference type="PANTHER" id="PTHR47529">
    <property type="entry name" value="PEPTIDYL-PROLYL CIS-TRANS ISOMERASE D"/>
    <property type="match status" value="1"/>
</dbReference>
<sequence>MLTLIRKMLRTRLAGLLFLLIIIAMGAWGVTDVFSGGIGNNLASAGNTKFSEAELDQEVERELRTATDDRGRALSKAQAVEQGMVDQIYQRELFRTSLLAYADKLGATATDETILDVIRNDTTFQNDTGTFDPDLYRSLLRANGFTVPMFERFLRRELTINLLTQSAQSGLQAPASLNALQAAFAGELRQASWFILSRDALPAPEPISDEDVATFYQEQQQALTNPPRRAVSLIHLTVDDFLNQAEYTEDDLRAYYEAVKAQDYTGPDTRTWTEFVFATEAEARDALGRIAGGADPESLTGLANSAERTGRQNSMSSEALAERVFGPTAQPGGIYGPVATGNFFTVARLEAIEPGEAVPFEMVRDEIISAISEEQAIGLYYDSISQLDGLIGTGADLEQIAAQMGTPVLSFAPVDRSGVTETGFAPSVLRQNPDILSRTFELTEGGRTPRFGQDQSAYMLRVDRIVEAYTPPLEDLRDDLVKVLERQRQAEALGNAAQDIQARIETGELTLEQAAAEYGTTVNSTTQAVTRRASSGASIPQSFVPGVFSLRQEGDVQALPTERQDEVAILRLDSIDRPSAGELQALAPTAAPQVRQQLANDLLEAYVAAIESDVNLEVNPQAFQAYKARVNPDT</sequence>
<dbReference type="InterPro" id="IPR000297">
    <property type="entry name" value="PPIase_PpiC"/>
</dbReference>
<dbReference type="Pfam" id="PF13145">
    <property type="entry name" value="Rotamase_2"/>
    <property type="match status" value="1"/>
</dbReference>
<dbReference type="GO" id="GO:0003755">
    <property type="term" value="F:peptidyl-prolyl cis-trans isomerase activity"/>
    <property type="evidence" value="ECO:0007669"/>
    <property type="project" value="InterPro"/>
</dbReference>
<dbReference type="EMBL" id="QWFX01000013">
    <property type="protein sequence ID" value="RIJ28108.1"/>
    <property type="molecule type" value="Genomic_DNA"/>
</dbReference>
<evidence type="ECO:0000256" key="1">
    <source>
        <dbReference type="ARBA" id="ARBA00004401"/>
    </source>
</evidence>
<gene>
    <name evidence="10" type="ORF">D1223_11885</name>
</gene>
<name>A0A399R9N2_9PROT</name>
<evidence type="ECO:0000256" key="3">
    <source>
        <dbReference type="ARBA" id="ARBA00022692"/>
    </source>
</evidence>
<reference evidence="10 11" key="1">
    <citation type="submission" date="2018-08" db="EMBL/GenBank/DDBJ databases">
        <title>Henriciella mobilis sp. nov., isolated from seawater.</title>
        <authorList>
            <person name="Cheng H."/>
            <person name="Wu Y.-H."/>
            <person name="Xu X.-W."/>
            <person name="Guo L.-L."/>
        </authorList>
    </citation>
    <scope>NUCLEOTIDE SEQUENCE [LARGE SCALE GENOMIC DNA]</scope>
    <source>
        <strain evidence="10 11">JN25</strain>
    </source>
</reference>
<keyword evidence="5" id="KW-0472">Membrane</keyword>
<evidence type="ECO:0000313" key="11">
    <source>
        <dbReference type="Proteomes" id="UP000266385"/>
    </source>
</evidence>
<dbReference type="RefSeq" id="WP_119376643.1">
    <property type="nucleotide sequence ID" value="NZ_QWFX01000013.1"/>
</dbReference>
<evidence type="ECO:0000256" key="7">
    <source>
        <dbReference type="ARBA" id="ARBA00038408"/>
    </source>
</evidence>
<dbReference type="InterPro" id="IPR027304">
    <property type="entry name" value="Trigger_fact/SurA_dom_sf"/>
</dbReference>
<dbReference type="Proteomes" id="UP000266385">
    <property type="component" value="Unassembled WGS sequence"/>
</dbReference>
<keyword evidence="2" id="KW-1003">Cell membrane</keyword>
<feature type="domain" description="PpiC" evidence="9">
    <location>
        <begin position="248"/>
        <end position="365"/>
    </location>
</feature>
<proteinExistence type="inferred from homology"/>
<evidence type="ECO:0000256" key="5">
    <source>
        <dbReference type="ARBA" id="ARBA00023136"/>
    </source>
</evidence>
<evidence type="ECO:0000313" key="10">
    <source>
        <dbReference type="EMBL" id="RIJ28108.1"/>
    </source>
</evidence>